<gene>
    <name evidence="1" type="ORF">LCGC14_2288870</name>
</gene>
<reference evidence="1" key="1">
    <citation type="journal article" date="2015" name="Nature">
        <title>Complex archaea that bridge the gap between prokaryotes and eukaryotes.</title>
        <authorList>
            <person name="Spang A."/>
            <person name="Saw J.H."/>
            <person name="Jorgensen S.L."/>
            <person name="Zaremba-Niedzwiedzka K."/>
            <person name="Martijn J."/>
            <person name="Lind A.E."/>
            <person name="van Eijk R."/>
            <person name="Schleper C."/>
            <person name="Guy L."/>
            <person name="Ettema T.J."/>
        </authorList>
    </citation>
    <scope>NUCLEOTIDE SEQUENCE</scope>
</reference>
<feature type="non-terminal residue" evidence="1">
    <location>
        <position position="63"/>
    </location>
</feature>
<proteinExistence type="predicted"/>
<dbReference type="EMBL" id="LAZR01032010">
    <property type="protein sequence ID" value="KKL52103.1"/>
    <property type="molecule type" value="Genomic_DNA"/>
</dbReference>
<name>A0A0F9CRP4_9ZZZZ</name>
<dbReference type="AlphaFoldDB" id="A0A0F9CRP4"/>
<comment type="caution">
    <text evidence="1">The sequence shown here is derived from an EMBL/GenBank/DDBJ whole genome shotgun (WGS) entry which is preliminary data.</text>
</comment>
<evidence type="ECO:0000313" key="1">
    <source>
        <dbReference type="EMBL" id="KKL52103.1"/>
    </source>
</evidence>
<organism evidence="1">
    <name type="scientific">marine sediment metagenome</name>
    <dbReference type="NCBI Taxonomy" id="412755"/>
    <lineage>
        <taxon>unclassified sequences</taxon>
        <taxon>metagenomes</taxon>
        <taxon>ecological metagenomes</taxon>
    </lineage>
</organism>
<protein>
    <submittedName>
        <fullName evidence="1">Uncharacterized protein</fullName>
    </submittedName>
</protein>
<accession>A0A0F9CRP4</accession>
<sequence>MTSPINFGGGVGTQPVIQNPSIGEQLAPLLEALQRGRQQQLEQEQLAQAQAALLEKPGAAAPV</sequence>